<feature type="binding site" evidence="3">
    <location>
        <position position="48"/>
    </location>
    <ligand>
        <name>a divalent metal cation</name>
        <dbReference type="ChEBI" id="CHEBI:60240"/>
    </ligand>
</feature>
<reference evidence="4 5" key="1">
    <citation type="submission" date="2018-12" db="EMBL/GenBank/DDBJ databases">
        <title>Lysinibacillus antri sp. nov., isolated from a cave soil.</title>
        <authorList>
            <person name="Narsing Rao M.P."/>
            <person name="Zhang H."/>
            <person name="Dong Z.-Y."/>
            <person name="Niu X.-K."/>
            <person name="Zhang K."/>
            <person name="Fang B.-Z."/>
            <person name="Kang Y.-Q."/>
            <person name="Xiao M."/>
            <person name="Li W.-J."/>
        </authorList>
    </citation>
    <scope>NUCLEOTIDE SEQUENCE [LARGE SCALE GENOMIC DNA]</scope>
    <source>
        <strain evidence="4 5">SYSU K30002</strain>
    </source>
</reference>
<gene>
    <name evidence="4" type="ORF">EK386_15655</name>
</gene>
<dbReference type="RefSeq" id="WP_126660121.1">
    <property type="nucleotide sequence ID" value="NZ_RYYR01000027.1"/>
</dbReference>
<dbReference type="InterPro" id="IPR034660">
    <property type="entry name" value="DinB/YfiT-like"/>
</dbReference>
<sequence>MYRKVEDFINDWNHNCAGTLSIFEAITEEKKYQAIVVGHSTLEWLSWHLTTAPAYFCELIGLSLNLELDKASTPPSIKEIIDNYRMMKETVTTTVKEQFTDDTLSNNIDMHGQSTAVGAVLRLMVDHQTHHHAQMQVLLRQAGLAIPGVMGSTKEASR</sequence>
<keyword evidence="2 3" id="KW-0479">Metal-binding</keyword>
<accession>A0A432L8I2</accession>
<dbReference type="SUPFAM" id="SSF109854">
    <property type="entry name" value="DinB/YfiT-like putative metalloenzymes"/>
    <property type="match status" value="1"/>
</dbReference>
<proteinExistence type="inferred from homology"/>
<dbReference type="InterPro" id="IPR007837">
    <property type="entry name" value="DinB"/>
</dbReference>
<organism evidence="4 5">
    <name type="scientific">Lysinibacillus antri</name>
    <dbReference type="NCBI Taxonomy" id="2498145"/>
    <lineage>
        <taxon>Bacteria</taxon>
        <taxon>Bacillati</taxon>
        <taxon>Bacillota</taxon>
        <taxon>Bacilli</taxon>
        <taxon>Bacillales</taxon>
        <taxon>Bacillaceae</taxon>
        <taxon>Lysinibacillus</taxon>
    </lineage>
</organism>
<comment type="caution">
    <text evidence="4">The sequence shown here is derived from an EMBL/GenBank/DDBJ whole genome shotgun (WGS) entry which is preliminary data.</text>
</comment>
<feature type="binding site" evidence="3">
    <location>
        <position position="127"/>
    </location>
    <ligand>
        <name>a divalent metal cation</name>
        <dbReference type="ChEBI" id="CHEBI:60240"/>
    </ligand>
</feature>
<evidence type="ECO:0000256" key="2">
    <source>
        <dbReference type="ARBA" id="ARBA00022723"/>
    </source>
</evidence>
<evidence type="ECO:0000313" key="4">
    <source>
        <dbReference type="EMBL" id="RUL49120.1"/>
    </source>
</evidence>
<dbReference type="Pfam" id="PF05163">
    <property type="entry name" value="DinB"/>
    <property type="match status" value="1"/>
</dbReference>
<evidence type="ECO:0000313" key="5">
    <source>
        <dbReference type="Proteomes" id="UP000287910"/>
    </source>
</evidence>
<dbReference type="EMBL" id="RYYR01000027">
    <property type="protein sequence ID" value="RUL49120.1"/>
    <property type="molecule type" value="Genomic_DNA"/>
</dbReference>
<dbReference type="Gene3D" id="1.20.120.450">
    <property type="entry name" value="dinb family like domain"/>
    <property type="match status" value="1"/>
</dbReference>
<dbReference type="AlphaFoldDB" id="A0A432L8I2"/>
<dbReference type="GO" id="GO:0046872">
    <property type="term" value="F:metal ion binding"/>
    <property type="evidence" value="ECO:0007669"/>
    <property type="project" value="UniProtKB-KW"/>
</dbReference>
<comment type="similarity">
    <text evidence="1">Belongs to the DinB family.</text>
</comment>
<evidence type="ECO:0000256" key="3">
    <source>
        <dbReference type="PIRSR" id="PIRSR607837-1"/>
    </source>
</evidence>
<evidence type="ECO:0000256" key="1">
    <source>
        <dbReference type="ARBA" id="ARBA00008635"/>
    </source>
</evidence>
<keyword evidence="5" id="KW-1185">Reference proteome</keyword>
<dbReference type="Proteomes" id="UP000287910">
    <property type="component" value="Unassembled WGS sequence"/>
</dbReference>
<name>A0A432L8I2_9BACI</name>
<feature type="binding site" evidence="3">
    <location>
        <position position="131"/>
    </location>
    <ligand>
        <name>a divalent metal cation</name>
        <dbReference type="ChEBI" id="CHEBI:60240"/>
    </ligand>
</feature>
<protein>
    <submittedName>
        <fullName evidence="4">Damage-inducible protein DinB</fullName>
    </submittedName>
</protein>